<dbReference type="EMBL" id="HE575324">
    <property type="protein sequence ID" value="CCC94783.1"/>
    <property type="molecule type" value="Genomic_DNA"/>
</dbReference>
<dbReference type="AlphaFoldDB" id="G0UZG4"/>
<gene>
    <name evidence="2" type="ORF">TCIL3000_11_1670</name>
</gene>
<sequence>MSTPYNLEAGAKRDDLDRKVKKNGRSSTTKETKKRGGMKQISGKPSRNHSPVLYTTLATLCIPFTSSRKHYGPVKARPCLPHPSQSLPQPPHTRKCPSTTR</sequence>
<name>G0UZG4_TRYCI</name>
<accession>G0UZG4</accession>
<protein>
    <submittedName>
        <fullName evidence="2">Uncharacterized protein</fullName>
    </submittedName>
</protein>
<reference evidence="2" key="1">
    <citation type="journal article" date="2012" name="Proc. Natl. Acad. Sci. U.S.A.">
        <title>Antigenic diversity is generated by distinct evolutionary mechanisms in African trypanosome species.</title>
        <authorList>
            <person name="Jackson A.P."/>
            <person name="Berry A."/>
            <person name="Aslett M."/>
            <person name="Allison H.C."/>
            <person name="Burton P."/>
            <person name="Vavrova-Anderson J."/>
            <person name="Brown R."/>
            <person name="Browne H."/>
            <person name="Corton N."/>
            <person name="Hauser H."/>
            <person name="Gamble J."/>
            <person name="Gilderthorp R."/>
            <person name="Marcello L."/>
            <person name="McQuillan J."/>
            <person name="Otto T.D."/>
            <person name="Quail M.A."/>
            <person name="Sanders M.J."/>
            <person name="van Tonder A."/>
            <person name="Ginger M.L."/>
            <person name="Field M.C."/>
            <person name="Barry J.D."/>
            <person name="Hertz-Fowler C."/>
            <person name="Berriman M."/>
        </authorList>
    </citation>
    <scope>NUCLEOTIDE SEQUENCE</scope>
    <source>
        <strain evidence="2">IL3000</strain>
    </source>
</reference>
<organism evidence="2">
    <name type="scientific">Trypanosoma congolense (strain IL3000)</name>
    <dbReference type="NCBI Taxonomy" id="1068625"/>
    <lineage>
        <taxon>Eukaryota</taxon>
        <taxon>Discoba</taxon>
        <taxon>Euglenozoa</taxon>
        <taxon>Kinetoplastea</taxon>
        <taxon>Metakinetoplastina</taxon>
        <taxon>Trypanosomatida</taxon>
        <taxon>Trypanosomatidae</taxon>
        <taxon>Trypanosoma</taxon>
        <taxon>Nannomonas</taxon>
    </lineage>
</organism>
<proteinExistence type="predicted"/>
<evidence type="ECO:0000313" key="2">
    <source>
        <dbReference type="EMBL" id="CCC94783.1"/>
    </source>
</evidence>
<evidence type="ECO:0000256" key="1">
    <source>
        <dbReference type="SAM" id="MobiDB-lite"/>
    </source>
</evidence>
<feature type="region of interest" description="Disordered" evidence="1">
    <location>
        <begin position="1"/>
        <end position="50"/>
    </location>
</feature>
<feature type="region of interest" description="Disordered" evidence="1">
    <location>
        <begin position="72"/>
        <end position="101"/>
    </location>
</feature>